<reference evidence="2" key="1">
    <citation type="submission" date="2017-06" db="EMBL/GenBank/DDBJ databases">
        <authorList>
            <person name="Varghese N."/>
            <person name="Submissions S."/>
        </authorList>
    </citation>
    <scope>NUCLEOTIDE SEQUENCE [LARGE SCALE GENOMIC DNA]</scope>
    <source>
        <strain evidence="2">DSM 137</strain>
    </source>
</reference>
<gene>
    <name evidence="1" type="ORF">SAMN06265338_1281</name>
</gene>
<proteinExistence type="predicted"/>
<dbReference type="EMBL" id="FYDG01000028">
    <property type="protein sequence ID" value="SNB83582.1"/>
    <property type="molecule type" value="Genomic_DNA"/>
</dbReference>
<evidence type="ECO:0000313" key="1">
    <source>
        <dbReference type="EMBL" id="SNB83582.1"/>
    </source>
</evidence>
<evidence type="ECO:0000313" key="2">
    <source>
        <dbReference type="Proteomes" id="UP000198418"/>
    </source>
</evidence>
<dbReference type="Proteomes" id="UP000198418">
    <property type="component" value="Unassembled WGS sequence"/>
</dbReference>
<dbReference type="AlphaFoldDB" id="A0A212SDB4"/>
<sequence length="55" mass="6445">MQKMRTAFSLAYGQTDRMNSRLWRVGRRLDLLRRSLESRVASADVVLLAGLKRFF</sequence>
<protein>
    <submittedName>
        <fullName evidence="1">Uncharacterized protein</fullName>
    </submittedName>
</protein>
<accession>A0A212SDB4</accession>
<organism evidence="1 2">
    <name type="scientific">Rhodoblastus acidophilus</name>
    <name type="common">Rhodopseudomonas acidophila</name>
    <dbReference type="NCBI Taxonomy" id="1074"/>
    <lineage>
        <taxon>Bacteria</taxon>
        <taxon>Pseudomonadati</taxon>
        <taxon>Pseudomonadota</taxon>
        <taxon>Alphaproteobacteria</taxon>
        <taxon>Hyphomicrobiales</taxon>
        <taxon>Rhodoblastaceae</taxon>
        <taxon>Rhodoblastus</taxon>
    </lineage>
</organism>
<name>A0A212SDB4_RHOAC</name>
<keyword evidence="2" id="KW-1185">Reference proteome</keyword>